<dbReference type="Gene3D" id="1.10.357.10">
    <property type="entry name" value="Tetracycline Repressor, domain 2"/>
    <property type="match status" value="1"/>
</dbReference>
<sequence>MSDKGDDARRRIVAGAADLLGRRGPGATSIRETARHAGAPLGSTYHYFPGGKDELLAEAVRHAGATVAAGLRRALREGPEQGLRSYLALWRSLLVEGDFRAGCPVLAVAVQEPGREGPSPALEAAAEAFDTWQGLLEGSLREHGVPDGEAGEVAALAVAAAEGAVALCRARRTTDALDAVEARLGALIRAATAGRP</sequence>
<evidence type="ECO:0000259" key="5">
    <source>
        <dbReference type="PROSITE" id="PS50977"/>
    </source>
</evidence>
<dbReference type="EMBL" id="FQZK01000001">
    <property type="protein sequence ID" value="SHI43476.1"/>
    <property type="molecule type" value="Genomic_DNA"/>
</dbReference>
<dbReference type="GO" id="GO:0003677">
    <property type="term" value="F:DNA binding"/>
    <property type="evidence" value="ECO:0007669"/>
    <property type="project" value="UniProtKB-UniRule"/>
</dbReference>
<evidence type="ECO:0000256" key="2">
    <source>
        <dbReference type="ARBA" id="ARBA00023125"/>
    </source>
</evidence>
<dbReference type="STRING" id="758803.SAMN05421803_101211"/>
<feature type="DNA-binding region" description="H-T-H motif" evidence="4">
    <location>
        <begin position="29"/>
        <end position="48"/>
    </location>
</feature>
<proteinExistence type="predicted"/>
<dbReference type="InterPro" id="IPR054156">
    <property type="entry name" value="YxaF_TetR_C"/>
</dbReference>
<evidence type="ECO:0000256" key="1">
    <source>
        <dbReference type="ARBA" id="ARBA00023015"/>
    </source>
</evidence>
<dbReference type="AlphaFoldDB" id="A0A1M6B446"/>
<evidence type="ECO:0000256" key="4">
    <source>
        <dbReference type="PROSITE-ProRule" id="PRU00335"/>
    </source>
</evidence>
<protein>
    <submittedName>
        <fullName evidence="6">DNA-binding transcriptional regulator, AcrR family</fullName>
    </submittedName>
</protein>
<dbReference type="InterPro" id="IPR009057">
    <property type="entry name" value="Homeodomain-like_sf"/>
</dbReference>
<gene>
    <name evidence="6" type="ORF">SAMN05421803_101211</name>
</gene>
<name>A0A1M6B446_9ACTN</name>
<dbReference type="Pfam" id="PF21993">
    <property type="entry name" value="TetR_C_13_2"/>
    <property type="match status" value="1"/>
</dbReference>
<evidence type="ECO:0000313" key="6">
    <source>
        <dbReference type="EMBL" id="SHI43476.1"/>
    </source>
</evidence>
<dbReference type="RefSeq" id="WP_073373959.1">
    <property type="nucleotide sequence ID" value="NZ_FQZK01000001.1"/>
</dbReference>
<dbReference type="PROSITE" id="PS50977">
    <property type="entry name" value="HTH_TETR_2"/>
    <property type="match status" value="1"/>
</dbReference>
<feature type="domain" description="HTH tetR-type" evidence="5">
    <location>
        <begin position="6"/>
        <end position="66"/>
    </location>
</feature>
<keyword evidence="1" id="KW-0805">Transcription regulation</keyword>
<organism evidence="6 7">
    <name type="scientific">Nocardiopsis flavescens</name>
    <dbReference type="NCBI Taxonomy" id="758803"/>
    <lineage>
        <taxon>Bacteria</taxon>
        <taxon>Bacillati</taxon>
        <taxon>Actinomycetota</taxon>
        <taxon>Actinomycetes</taxon>
        <taxon>Streptosporangiales</taxon>
        <taxon>Nocardiopsidaceae</taxon>
        <taxon>Nocardiopsis</taxon>
    </lineage>
</organism>
<dbReference type="SUPFAM" id="SSF46689">
    <property type="entry name" value="Homeodomain-like"/>
    <property type="match status" value="1"/>
</dbReference>
<accession>A0A1M6B446</accession>
<keyword evidence="3" id="KW-0804">Transcription</keyword>
<evidence type="ECO:0000256" key="3">
    <source>
        <dbReference type="ARBA" id="ARBA00023163"/>
    </source>
</evidence>
<keyword evidence="2 4" id="KW-0238">DNA-binding</keyword>
<evidence type="ECO:0000313" key="7">
    <source>
        <dbReference type="Proteomes" id="UP000184452"/>
    </source>
</evidence>
<dbReference type="Pfam" id="PF00440">
    <property type="entry name" value="TetR_N"/>
    <property type="match status" value="1"/>
</dbReference>
<dbReference type="InterPro" id="IPR001647">
    <property type="entry name" value="HTH_TetR"/>
</dbReference>
<dbReference type="PANTHER" id="PTHR47506">
    <property type="entry name" value="TRANSCRIPTIONAL REGULATORY PROTEIN"/>
    <property type="match status" value="1"/>
</dbReference>
<dbReference type="SUPFAM" id="SSF48498">
    <property type="entry name" value="Tetracyclin repressor-like, C-terminal domain"/>
    <property type="match status" value="1"/>
</dbReference>
<reference evidence="6 7" key="1">
    <citation type="submission" date="2016-11" db="EMBL/GenBank/DDBJ databases">
        <authorList>
            <person name="Jaros S."/>
            <person name="Januszkiewicz K."/>
            <person name="Wedrychowicz H."/>
        </authorList>
    </citation>
    <scope>NUCLEOTIDE SEQUENCE [LARGE SCALE GENOMIC DNA]</scope>
    <source>
        <strain evidence="6 7">CGMCC 4.5723</strain>
    </source>
</reference>
<dbReference type="InterPro" id="IPR036271">
    <property type="entry name" value="Tet_transcr_reg_TetR-rel_C_sf"/>
</dbReference>
<dbReference type="PANTHER" id="PTHR47506:SF3">
    <property type="entry name" value="HTH-TYPE TRANSCRIPTIONAL REGULATOR LMRA"/>
    <property type="match status" value="1"/>
</dbReference>
<keyword evidence="7" id="KW-1185">Reference proteome</keyword>
<dbReference type="OrthoDB" id="4567939at2"/>
<dbReference type="Proteomes" id="UP000184452">
    <property type="component" value="Unassembled WGS sequence"/>
</dbReference>